<dbReference type="PANTHER" id="PTHR32282:SF11">
    <property type="entry name" value="PENICILLIN-BINDING PROTEIN 1B"/>
    <property type="match status" value="1"/>
</dbReference>
<evidence type="ECO:0000259" key="18">
    <source>
        <dbReference type="Pfam" id="PF00905"/>
    </source>
</evidence>
<evidence type="ECO:0000256" key="12">
    <source>
        <dbReference type="ARBA" id="ARBA00023136"/>
    </source>
</evidence>
<evidence type="ECO:0000256" key="4">
    <source>
        <dbReference type="ARBA" id="ARBA00022475"/>
    </source>
</evidence>
<comment type="caution">
    <text evidence="20">The sequence shown here is derived from an EMBL/GenBank/DDBJ whole genome shotgun (WGS) entry which is preliminary data.</text>
</comment>
<evidence type="ECO:0000256" key="10">
    <source>
        <dbReference type="ARBA" id="ARBA00022960"/>
    </source>
</evidence>
<dbReference type="InterPro" id="IPR012338">
    <property type="entry name" value="Beta-lactam/transpept-like"/>
</dbReference>
<keyword evidence="11" id="KW-0573">Peptidoglycan synthesis</keyword>
<evidence type="ECO:0000256" key="3">
    <source>
        <dbReference type="ARBA" id="ARBA00007739"/>
    </source>
</evidence>
<dbReference type="FunFam" id="1.10.3810.10:FF:000001">
    <property type="entry name" value="Penicillin-binding protein 1A"/>
    <property type="match status" value="1"/>
</dbReference>
<dbReference type="GO" id="GO:0030288">
    <property type="term" value="C:outer membrane-bounded periplasmic space"/>
    <property type="evidence" value="ECO:0007669"/>
    <property type="project" value="TreeGrafter"/>
</dbReference>
<keyword evidence="13" id="KW-0511">Multifunctional enzyme</keyword>
<dbReference type="InterPro" id="IPR001460">
    <property type="entry name" value="PCN-bd_Tpept"/>
</dbReference>
<keyword evidence="5" id="KW-0121">Carboxypeptidase</keyword>
<dbReference type="GO" id="GO:0008658">
    <property type="term" value="F:penicillin binding"/>
    <property type="evidence" value="ECO:0007669"/>
    <property type="project" value="InterPro"/>
</dbReference>
<evidence type="ECO:0000256" key="15">
    <source>
        <dbReference type="ARBA" id="ARBA00034000"/>
    </source>
</evidence>
<dbReference type="GO" id="GO:0005886">
    <property type="term" value="C:plasma membrane"/>
    <property type="evidence" value="ECO:0007669"/>
    <property type="project" value="UniProtKB-SubCell"/>
</dbReference>
<evidence type="ECO:0000256" key="17">
    <source>
        <dbReference type="SAM" id="Phobius"/>
    </source>
</evidence>
<evidence type="ECO:0000313" key="21">
    <source>
        <dbReference type="Proteomes" id="UP000449092"/>
    </source>
</evidence>
<keyword evidence="6" id="KW-0645">Protease</keyword>
<keyword evidence="12 17" id="KW-0472">Membrane</keyword>
<comment type="similarity">
    <text evidence="3">In the N-terminal section; belongs to the glycosyltransferase 51 family.</text>
</comment>
<gene>
    <name evidence="20" type="ORF">F4X82_02770</name>
</gene>
<proteinExistence type="inferred from homology"/>
<keyword evidence="14" id="KW-0961">Cell wall biogenesis/degradation</keyword>
<keyword evidence="17" id="KW-1133">Transmembrane helix</keyword>
<protein>
    <recommendedName>
        <fullName evidence="22">Penicillin-insensitive transglycosylase</fullName>
    </recommendedName>
</protein>
<keyword evidence="8" id="KW-0808">Transferase</keyword>
<evidence type="ECO:0000256" key="1">
    <source>
        <dbReference type="ARBA" id="ARBA00004236"/>
    </source>
</evidence>
<feature type="transmembrane region" description="Helical" evidence="17">
    <location>
        <begin position="54"/>
        <end position="74"/>
    </location>
</feature>
<dbReference type="GO" id="GO:0071555">
    <property type="term" value="P:cell wall organization"/>
    <property type="evidence" value="ECO:0007669"/>
    <property type="project" value="UniProtKB-KW"/>
</dbReference>
<dbReference type="PANTHER" id="PTHR32282">
    <property type="entry name" value="BINDING PROTEIN TRANSPEPTIDASE, PUTATIVE-RELATED"/>
    <property type="match status" value="1"/>
</dbReference>
<dbReference type="GO" id="GO:0008955">
    <property type="term" value="F:peptidoglycan glycosyltransferase activity"/>
    <property type="evidence" value="ECO:0007669"/>
    <property type="project" value="UniProtKB-EC"/>
</dbReference>
<evidence type="ECO:0000256" key="13">
    <source>
        <dbReference type="ARBA" id="ARBA00023268"/>
    </source>
</evidence>
<feature type="domain" description="Glycosyl transferase family 51" evidence="19">
    <location>
        <begin position="103"/>
        <end position="278"/>
    </location>
</feature>
<keyword evidence="4" id="KW-1003">Cell membrane</keyword>
<dbReference type="Proteomes" id="UP000449092">
    <property type="component" value="Unassembled WGS sequence"/>
</dbReference>
<feature type="domain" description="Penicillin-binding protein transpeptidase" evidence="18">
    <location>
        <begin position="367"/>
        <end position="657"/>
    </location>
</feature>
<evidence type="ECO:0000256" key="5">
    <source>
        <dbReference type="ARBA" id="ARBA00022645"/>
    </source>
</evidence>
<name>A0A845DM50_9BACT</name>
<organism evidence="20 21">
    <name type="scientific">Candidatus Spechtbacteria bacterium SB0662_bin_43</name>
    <dbReference type="NCBI Taxonomy" id="2604897"/>
    <lineage>
        <taxon>Bacteria</taxon>
        <taxon>Candidatus Spechtiibacteriota</taxon>
    </lineage>
</organism>
<evidence type="ECO:0000256" key="14">
    <source>
        <dbReference type="ARBA" id="ARBA00023316"/>
    </source>
</evidence>
<dbReference type="InterPro" id="IPR001264">
    <property type="entry name" value="Glyco_trans_51"/>
</dbReference>
<evidence type="ECO:0000256" key="9">
    <source>
        <dbReference type="ARBA" id="ARBA00022801"/>
    </source>
</evidence>
<evidence type="ECO:0000256" key="16">
    <source>
        <dbReference type="ARBA" id="ARBA00049902"/>
    </source>
</evidence>
<dbReference type="InterPro" id="IPR036950">
    <property type="entry name" value="PBP_transglycosylase"/>
</dbReference>
<keyword evidence="7" id="KW-0328">Glycosyltransferase</keyword>
<evidence type="ECO:0000256" key="7">
    <source>
        <dbReference type="ARBA" id="ARBA00022676"/>
    </source>
</evidence>
<evidence type="ECO:0008006" key="22">
    <source>
        <dbReference type="Google" id="ProtNLM"/>
    </source>
</evidence>
<reference evidence="20 21" key="1">
    <citation type="submission" date="2019-09" db="EMBL/GenBank/DDBJ databases">
        <title>Characterisation of the sponge microbiome using genome-centric metagenomics.</title>
        <authorList>
            <person name="Engelberts J.P."/>
            <person name="Robbins S.J."/>
            <person name="De Goeij J.M."/>
            <person name="Aranda M."/>
            <person name="Bell S.C."/>
            <person name="Webster N.S."/>
        </authorList>
    </citation>
    <scope>NUCLEOTIDE SEQUENCE [LARGE SCALE GENOMIC DNA]</scope>
    <source>
        <strain evidence="20">SB0662_bin_43</strain>
    </source>
</reference>
<dbReference type="GO" id="GO:0009252">
    <property type="term" value="P:peptidoglycan biosynthetic process"/>
    <property type="evidence" value="ECO:0007669"/>
    <property type="project" value="UniProtKB-KW"/>
</dbReference>
<evidence type="ECO:0000256" key="11">
    <source>
        <dbReference type="ARBA" id="ARBA00022984"/>
    </source>
</evidence>
<sequence length="862" mass="96500">MSFKVSQKKEIVILYWKKILKHKITKMLFVVLKTGAKKIFGGLKKLASKKTLKILYYLFLLVVVSITIVFAYYYKTGPSLGELVALHGTSSTKIYDRTGTEVLYDIYDTQKRTVVQYEDIPQDLIDATIVTEDDKFFEHFGIDAYGVVRAAFVNIVQGRVSQGGSTITQQLIKNAYFTPEQGVAPRTVGRKIEELILSVQLELKYSKEEILWAYLNRVPYGAAYGVGAGAQTYFQKDVQDLTLAESALLASLPQAPSYYINNKDELKKRQENILMRMKQLGYITEQEYQDALEEEIKIEPRYDKIIAPHFVLEVKQQLEDRYGAAFVEQGGLQVITTLDLGAQKVAEDAINQFTERNQTNYNASNAALVAIDHTTGHIIAMAGSKDYFNEDIDGNVNVTMRPRQPGSSFKPFAYATAFRKGYTANTVVYDVKTEFNPTCDWEGEEEYGSNRQRCYHPQNYEGGYFGAISLKEALAQSRNIPAVKILYLVGLKDTIELAENMGISTLTNKDAYGLSLVLGGGEVTLLEETAAYGVFATGGEYRKPLFILEVRDSNGEILDSFSSAPKRVLEKNITDQITRSLSVNEYRVPVFGERNVLQTPNLASAAKTGTTQEYKDAWTVGYTPSISVGVWGGNNDNTSMRQGAGGSRVAAPIWNSFLTNLYKLKQDESEEARQLNNHFSLPDPQTERFTLTTIPTTNKDSIDGVLDEQTPHTILHFVEKRDPLKDAPKNPDQEDDLYEHWERAVRAWAGLQYGVDEPVNESDIIKIIAPKDEYGVGQEIPLVLIIESPQSIQDITIYLNGNRISEHTVFNETNFAITDTITGLNTTGEHTLSVRLSTKTGSVYNAFTSFSTHNPLLISSFP</sequence>
<dbReference type="SUPFAM" id="SSF53955">
    <property type="entry name" value="Lysozyme-like"/>
    <property type="match status" value="1"/>
</dbReference>
<dbReference type="EMBL" id="VXOY01000023">
    <property type="protein sequence ID" value="MYE38413.1"/>
    <property type="molecule type" value="Genomic_DNA"/>
</dbReference>
<dbReference type="GO" id="GO:0006508">
    <property type="term" value="P:proteolysis"/>
    <property type="evidence" value="ECO:0007669"/>
    <property type="project" value="UniProtKB-KW"/>
</dbReference>
<dbReference type="Gene3D" id="3.40.710.10">
    <property type="entry name" value="DD-peptidase/beta-lactamase superfamily"/>
    <property type="match status" value="1"/>
</dbReference>
<dbReference type="Pfam" id="PF00912">
    <property type="entry name" value="Transgly"/>
    <property type="match status" value="1"/>
</dbReference>
<comment type="catalytic activity">
    <reaction evidence="15">
        <text>Preferential cleavage: (Ac)2-L-Lys-D-Ala-|-D-Ala. Also transpeptidation of peptidyl-alanyl moieties that are N-acyl substituents of D-alanine.</text>
        <dbReference type="EC" id="3.4.16.4"/>
    </reaction>
</comment>
<evidence type="ECO:0000313" key="20">
    <source>
        <dbReference type="EMBL" id="MYE38413.1"/>
    </source>
</evidence>
<comment type="subcellular location">
    <subcellularLocation>
        <location evidence="1">Cell membrane</location>
    </subcellularLocation>
</comment>
<dbReference type="GO" id="GO:0009002">
    <property type="term" value="F:serine-type D-Ala-D-Ala carboxypeptidase activity"/>
    <property type="evidence" value="ECO:0007669"/>
    <property type="project" value="UniProtKB-EC"/>
</dbReference>
<evidence type="ECO:0000256" key="6">
    <source>
        <dbReference type="ARBA" id="ARBA00022670"/>
    </source>
</evidence>
<keyword evidence="10" id="KW-0133">Cell shape</keyword>
<dbReference type="InterPro" id="IPR023346">
    <property type="entry name" value="Lysozyme-like_dom_sf"/>
</dbReference>
<dbReference type="Gene3D" id="1.10.3810.10">
    <property type="entry name" value="Biosynthetic peptidoglycan transglycosylase-like"/>
    <property type="match status" value="1"/>
</dbReference>
<evidence type="ECO:0000256" key="8">
    <source>
        <dbReference type="ARBA" id="ARBA00022679"/>
    </source>
</evidence>
<evidence type="ECO:0000259" key="19">
    <source>
        <dbReference type="Pfam" id="PF00912"/>
    </source>
</evidence>
<dbReference type="SUPFAM" id="SSF56601">
    <property type="entry name" value="beta-lactamase/transpeptidase-like"/>
    <property type="match status" value="1"/>
</dbReference>
<dbReference type="GO" id="GO:0008360">
    <property type="term" value="P:regulation of cell shape"/>
    <property type="evidence" value="ECO:0007669"/>
    <property type="project" value="UniProtKB-KW"/>
</dbReference>
<comment type="catalytic activity">
    <reaction evidence="16">
        <text>[GlcNAc-(1-&gt;4)-Mur2Ac(oyl-L-Ala-gamma-D-Glu-L-Lys-D-Ala-D-Ala)](n)-di-trans,octa-cis-undecaprenyl diphosphate + beta-D-GlcNAc-(1-&gt;4)-Mur2Ac(oyl-L-Ala-gamma-D-Glu-L-Lys-D-Ala-D-Ala)-di-trans,octa-cis-undecaprenyl diphosphate = [GlcNAc-(1-&gt;4)-Mur2Ac(oyl-L-Ala-gamma-D-Glu-L-Lys-D-Ala-D-Ala)](n+1)-di-trans,octa-cis-undecaprenyl diphosphate + di-trans,octa-cis-undecaprenyl diphosphate + H(+)</text>
        <dbReference type="Rhea" id="RHEA:23708"/>
        <dbReference type="Rhea" id="RHEA-COMP:9602"/>
        <dbReference type="Rhea" id="RHEA-COMP:9603"/>
        <dbReference type="ChEBI" id="CHEBI:15378"/>
        <dbReference type="ChEBI" id="CHEBI:58405"/>
        <dbReference type="ChEBI" id="CHEBI:60033"/>
        <dbReference type="ChEBI" id="CHEBI:78435"/>
        <dbReference type="EC" id="2.4.99.28"/>
    </reaction>
</comment>
<evidence type="ECO:0000256" key="2">
    <source>
        <dbReference type="ARBA" id="ARBA00007090"/>
    </source>
</evidence>
<comment type="similarity">
    <text evidence="2">In the C-terminal section; belongs to the transpeptidase family.</text>
</comment>
<keyword evidence="17" id="KW-0812">Transmembrane</keyword>
<dbReference type="InterPro" id="IPR050396">
    <property type="entry name" value="Glycosyltr_51/Transpeptidase"/>
</dbReference>
<accession>A0A845DM50</accession>
<dbReference type="AlphaFoldDB" id="A0A845DM50"/>
<keyword evidence="9" id="KW-0378">Hydrolase</keyword>
<dbReference type="Pfam" id="PF00905">
    <property type="entry name" value="Transpeptidase"/>
    <property type="match status" value="1"/>
</dbReference>